<dbReference type="AlphaFoldDB" id="A0A812E1N3"/>
<evidence type="ECO:0000256" key="4">
    <source>
        <dbReference type="ARBA" id="ARBA00022989"/>
    </source>
</evidence>
<evidence type="ECO:0000256" key="5">
    <source>
        <dbReference type="ARBA" id="ARBA00023136"/>
    </source>
</evidence>
<proteinExistence type="inferred from homology"/>
<dbReference type="Proteomes" id="UP000597762">
    <property type="component" value="Unassembled WGS sequence"/>
</dbReference>
<accession>A0A812E1N3</accession>
<dbReference type="EMBL" id="CAHIKZ030004648">
    <property type="protein sequence ID" value="CAE1313504.1"/>
    <property type="molecule type" value="Genomic_DNA"/>
</dbReference>
<gene>
    <name evidence="7" type="ORF">SPHA_64634</name>
</gene>
<evidence type="ECO:0000313" key="8">
    <source>
        <dbReference type="Proteomes" id="UP000597762"/>
    </source>
</evidence>
<dbReference type="GO" id="GO:0022857">
    <property type="term" value="F:transmembrane transporter activity"/>
    <property type="evidence" value="ECO:0007669"/>
    <property type="project" value="InterPro"/>
</dbReference>
<evidence type="ECO:0000313" key="7">
    <source>
        <dbReference type="EMBL" id="CAE1313504.1"/>
    </source>
</evidence>
<evidence type="ECO:0000256" key="1">
    <source>
        <dbReference type="ARBA" id="ARBA00004141"/>
    </source>
</evidence>
<dbReference type="InterPro" id="IPR006043">
    <property type="entry name" value="NCS2"/>
</dbReference>
<evidence type="ECO:0000256" key="2">
    <source>
        <dbReference type="ARBA" id="ARBA00008821"/>
    </source>
</evidence>
<comment type="caution">
    <text evidence="7">The sequence shown here is derived from an EMBL/GenBank/DDBJ whole genome shotgun (WGS) entry which is preliminary data.</text>
</comment>
<keyword evidence="8" id="KW-1185">Reference proteome</keyword>
<keyword evidence="5" id="KW-0472">Membrane</keyword>
<protein>
    <submittedName>
        <fullName evidence="7">Solute carrier family 23 member 1,Solute carrier family 23 member 2</fullName>
    </submittedName>
</protein>
<reference evidence="7" key="1">
    <citation type="submission" date="2021-01" db="EMBL/GenBank/DDBJ databases">
        <authorList>
            <person name="Li R."/>
            <person name="Bekaert M."/>
        </authorList>
    </citation>
    <scope>NUCLEOTIDE SEQUENCE</scope>
    <source>
        <strain evidence="7">Farmed</strain>
    </source>
</reference>
<dbReference type="OrthoDB" id="1641903at2759"/>
<comment type="similarity">
    <text evidence="2">Belongs to the nucleobase:cation symporter-2 (NCS2) (TC 2.A.40) family.</text>
</comment>
<comment type="subcellular location">
    <subcellularLocation>
        <location evidence="1">Membrane</location>
        <topology evidence="1">Multi-pass membrane protein</topology>
    </subcellularLocation>
</comment>
<name>A0A812E1N3_ACAPH</name>
<evidence type="ECO:0000256" key="6">
    <source>
        <dbReference type="SAM" id="MobiDB-lite"/>
    </source>
</evidence>
<dbReference type="PANTHER" id="PTHR11119">
    <property type="entry name" value="XANTHINE-URACIL / VITAMIN C PERMEASE FAMILY MEMBER"/>
    <property type="match status" value="1"/>
</dbReference>
<keyword evidence="4" id="KW-1133">Transmembrane helix</keyword>
<dbReference type="GO" id="GO:0016020">
    <property type="term" value="C:membrane"/>
    <property type="evidence" value="ECO:0007669"/>
    <property type="project" value="UniProtKB-SubCell"/>
</dbReference>
<feature type="region of interest" description="Disordered" evidence="6">
    <location>
        <begin position="1"/>
        <end position="34"/>
    </location>
</feature>
<organism evidence="7 8">
    <name type="scientific">Acanthosepion pharaonis</name>
    <name type="common">Pharaoh cuttlefish</name>
    <name type="synonym">Sepia pharaonis</name>
    <dbReference type="NCBI Taxonomy" id="158019"/>
    <lineage>
        <taxon>Eukaryota</taxon>
        <taxon>Metazoa</taxon>
        <taxon>Spiralia</taxon>
        <taxon>Lophotrochozoa</taxon>
        <taxon>Mollusca</taxon>
        <taxon>Cephalopoda</taxon>
        <taxon>Coleoidea</taxon>
        <taxon>Decapodiformes</taxon>
        <taxon>Sepiida</taxon>
        <taxon>Sepiina</taxon>
        <taxon>Sepiidae</taxon>
        <taxon>Acanthosepion</taxon>
    </lineage>
</organism>
<dbReference type="Pfam" id="PF00860">
    <property type="entry name" value="Xan_ur_permease"/>
    <property type="match status" value="1"/>
</dbReference>
<keyword evidence="3" id="KW-0812">Transmembrane</keyword>
<evidence type="ECO:0000256" key="3">
    <source>
        <dbReference type="ARBA" id="ARBA00022692"/>
    </source>
</evidence>
<sequence>MENKAFDRTDEDPVSTNPEKKNGRSLSPPAKPETSVAESESELIYKINDVPPWQICILLGLQHYLTAFGGNLMLPIIVANSVFCMNGDSLGISELISTTFFISGLSTLLQTTFGCRLPITQGASFSFLAPAIMLFSLQKWKCPYTGDLPVNNTLPEVGSEGHREIWQLRLREVNNFYIYIYF</sequence>